<organism evidence="2">
    <name type="scientific">Ignavibacterium album</name>
    <dbReference type="NCBI Taxonomy" id="591197"/>
    <lineage>
        <taxon>Bacteria</taxon>
        <taxon>Pseudomonadati</taxon>
        <taxon>Ignavibacteriota</taxon>
        <taxon>Ignavibacteria</taxon>
        <taxon>Ignavibacteriales</taxon>
        <taxon>Ignavibacteriaceae</taxon>
        <taxon>Ignavibacterium</taxon>
    </lineage>
</organism>
<dbReference type="NCBIfam" id="TIGR04183">
    <property type="entry name" value="Por_Secre_tail"/>
    <property type="match status" value="1"/>
</dbReference>
<evidence type="ECO:0000313" key="2">
    <source>
        <dbReference type="EMBL" id="HGT49206.1"/>
    </source>
</evidence>
<dbReference type="EMBL" id="DSVI01000027">
    <property type="protein sequence ID" value="HGT49206.1"/>
    <property type="molecule type" value="Genomic_DNA"/>
</dbReference>
<dbReference type="InterPro" id="IPR013431">
    <property type="entry name" value="Delta_60_rpt"/>
</dbReference>
<accession>A0A832LKP7</accession>
<name>A0A832LKP7_9BACT</name>
<dbReference type="PANTHER" id="PTHR35580">
    <property type="entry name" value="CELL SURFACE GLYCOPROTEIN (S-LAYER PROTEIN)-LIKE PROTEIN"/>
    <property type="match status" value="1"/>
</dbReference>
<dbReference type="SUPFAM" id="SSF63829">
    <property type="entry name" value="Calcium-dependent phosphotriesterase"/>
    <property type="match status" value="1"/>
</dbReference>
<comment type="caution">
    <text evidence="2">The sequence shown here is derived from an EMBL/GenBank/DDBJ whole genome shotgun (WGS) entry which is preliminary data.</text>
</comment>
<sequence length="1060" mass="116507">MKAILLTAFFTISCFAQVKQQWVQRYNGSENLEDEARAVAIDKEGNIYVTGHSDGGAATSLDYATVKYNSDGVQQWIQKYNGPGNFWDMARAIAIDNEGNVYVTGVSMGGDTEYDFATIKYNSDGVQQWVRRYNGPGNGSDGASAIALDSEGNIYVTGGSTGSETHSDYTTIKYNSDGTQLWVQRYNGTDNYYDAVSSMAVDINNNIYVTGVSSGSGTYTDYVTIKYNSGGAQLWVRSYNGPSNYVDEASAVAVDIEGNVYVTGYSWGNATDYDYATIKYNSDGAIQWVKRYNGTGNSGDVATAIAVDNESNIYVTGRSSGNGTGMDYTTIKYNSDGFQQWIQRYNSAGNSHDDPTDITIDNEGNIYVTGGSDGGGTSSFDYMTIKYNSSGVQQWVQRYNGPGSKYDYSRDIVVDNEGNVYITGNSLGNGTNYDYATIKYSQARYPVLIVPGVAGTYAADVENDLLWLLNRGTPPENIQEDPLANVYTDLIHTLENVGYQRGKDLFVVNYDWRLMPGPIDGDIDGYIEGLTGQSISDSEFDYGVDYLGYYLREAANRWRVDYDEELEYVDVIVHSTGGLVTRSYIQSGAYGDVYDAANNYKLPRIRNFIMIGVPNRGASKAWNPLHDNWIADPAYRFVLSKIVNRAFQKIKKGYVISGPDYYITWGSILDSLGNPDKIKFISKYVPTIRGLLATYDFIDFGGGLTNVNNDPVQRNNLILDLNDGYDLYSNADPNKFLDSAIVYVLFGTGQNTFDYVQQRDDGEINAIQSFTDWTRSSVLPGTIWFKDMVSGNNNGDGTVPLQSSVGQFLADNRATKLPFSISNHTGMVQTIPVQSSILDILNINYDQSSISTGSGAELGNVLSIVSDPVESIITDGLGRRLGYTNSAGKITEIPNSSWIGNTEGVGYVFGAVPEPITLQLTGLGEDYYVMVSVEDSLQGGGVVLEGFLALGEQITYQIELNPLSVEKIEALNPDGFTLAQNYPNPFNPVTTIQFSIPQRSNVTLKVYDILGNEVATLVNEEKDRGVYSVKFDASHLTSGMYLYRLKAGSFIETKKMILIK</sequence>
<dbReference type="Pfam" id="PF06739">
    <property type="entry name" value="SBBP"/>
    <property type="match status" value="7"/>
</dbReference>
<dbReference type="Pfam" id="PF18962">
    <property type="entry name" value="Por_Secre_tail"/>
    <property type="match status" value="1"/>
</dbReference>
<gene>
    <name evidence="2" type="ORF">ENS56_14305</name>
</gene>
<dbReference type="PANTHER" id="PTHR35580:SF1">
    <property type="entry name" value="PHYTASE-LIKE DOMAIN-CONTAINING PROTEIN"/>
    <property type="match status" value="1"/>
</dbReference>
<proteinExistence type="predicted"/>
<dbReference type="InterPro" id="IPR011042">
    <property type="entry name" value="6-blade_b-propeller_TolB-like"/>
</dbReference>
<dbReference type="InterPro" id="IPR029058">
    <property type="entry name" value="AB_hydrolase_fold"/>
</dbReference>
<evidence type="ECO:0000259" key="1">
    <source>
        <dbReference type="Pfam" id="PF18962"/>
    </source>
</evidence>
<dbReference type="SUPFAM" id="SSF53474">
    <property type="entry name" value="alpha/beta-Hydrolases"/>
    <property type="match status" value="1"/>
</dbReference>
<dbReference type="InterPro" id="IPR010620">
    <property type="entry name" value="SBBP_repeat"/>
</dbReference>
<dbReference type="InterPro" id="IPR026444">
    <property type="entry name" value="Secre_tail"/>
</dbReference>
<dbReference type="Gene3D" id="2.60.40.4070">
    <property type="match status" value="1"/>
</dbReference>
<dbReference type="AlphaFoldDB" id="A0A832LKP7"/>
<dbReference type="Gene3D" id="3.40.50.1820">
    <property type="entry name" value="alpha/beta hydrolase"/>
    <property type="match status" value="1"/>
</dbReference>
<reference evidence="2" key="1">
    <citation type="journal article" date="2020" name="mSystems">
        <title>Genome- and Community-Level Interaction Insights into Carbon Utilization and Element Cycling Functions of Hydrothermarchaeota in Hydrothermal Sediment.</title>
        <authorList>
            <person name="Zhou Z."/>
            <person name="Liu Y."/>
            <person name="Xu W."/>
            <person name="Pan J."/>
            <person name="Luo Z.H."/>
            <person name="Li M."/>
        </authorList>
    </citation>
    <scope>NUCLEOTIDE SEQUENCE [LARGE SCALE GENOMIC DNA]</scope>
    <source>
        <strain evidence="2">SpSt-500</strain>
    </source>
</reference>
<feature type="domain" description="Secretion system C-terminal sorting" evidence="1">
    <location>
        <begin position="982"/>
        <end position="1057"/>
    </location>
</feature>
<dbReference type="InterPro" id="IPR052918">
    <property type="entry name" value="Motility_Chemotaxis_Reg"/>
</dbReference>
<dbReference type="NCBIfam" id="TIGR02608">
    <property type="entry name" value="delta_60_rpt"/>
    <property type="match status" value="5"/>
</dbReference>
<protein>
    <submittedName>
        <fullName evidence="2">T9SS type A sorting domain-containing protein</fullName>
    </submittedName>
</protein>
<dbReference type="SUPFAM" id="SSF101898">
    <property type="entry name" value="NHL repeat"/>
    <property type="match status" value="1"/>
</dbReference>
<dbReference type="Gene3D" id="2.120.10.30">
    <property type="entry name" value="TolB, C-terminal domain"/>
    <property type="match status" value="2"/>
</dbReference>